<evidence type="ECO:0000256" key="2">
    <source>
        <dbReference type="ARBA" id="ARBA00022692"/>
    </source>
</evidence>
<evidence type="ECO:0000256" key="3">
    <source>
        <dbReference type="ARBA" id="ARBA00022989"/>
    </source>
</evidence>
<name>E0NM38_9FIRM</name>
<evidence type="ECO:0000313" key="7">
    <source>
        <dbReference type="Proteomes" id="UP000003280"/>
    </source>
</evidence>
<dbReference type="eggNOG" id="COG2321">
    <property type="taxonomic scope" value="Bacteria"/>
</dbReference>
<dbReference type="InterPro" id="IPR007343">
    <property type="entry name" value="Uncharacterised_pept_Zn_put"/>
</dbReference>
<dbReference type="AlphaFoldDB" id="E0NM38"/>
<organism evidence="6 7">
    <name type="scientific">Peptoniphilus duerdenii ATCC BAA-1640</name>
    <dbReference type="NCBI Taxonomy" id="862517"/>
    <lineage>
        <taxon>Bacteria</taxon>
        <taxon>Bacillati</taxon>
        <taxon>Bacillota</taxon>
        <taxon>Tissierellia</taxon>
        <taxon>Tissierellales</taxon>
        <taxon>Peptoniphilaceae</taxon>
        <taxon>Peptoniphilus</taxon>
    </lineage>
</organism>
<comment type="subcellular location">
    <subcellularLocation>
        <location evidence="1">Membrane</location>
        <topology evidence="1">Single-pass membrane protein</topology>
    </subcellularLocation>
</comment>
<keyword evidence="7" id="KW-1185">Reference proteome</keyword>
<dbReference type="Proteomes" id="UP000003280">
    <property type="component" value="Unassembled WGS sequence"/>
</dbReference>
<dbReference type="EMBL" id="AEEH01000044">
    <property type="protein sequence ID" value="EFM25093.1"/>
    <property type="molecule type" value="Genomic_DNA"/>
</dbReference>
<dbReference type="GO" id="GO:0016020">
    <property type="term" value="C:membrane"/>
    <property type="evidence" value="ECO:0007669"/>
    <property type="project" value="UniProtKB-SubCell"/>
</dbReference>
<dbReference type="SUPFAM" id="SSF55486">
    <property type="entry name" value="Metalloproteases ('zincins'), catalytic domain"/>
    <property type="match status" value="1"/>
</dbReference>
<sequence length="288" mass="32473">MKWQGRRKSSNVQRGSRGGGSPSIFGGGIVGLVLILAYVLLGGDISNLPRDTSPVNNNNVQTTKEQAVLEDFLSVVLADTEDVWHEKFNEYGIEYKEPKMTLFSQATRSGCGLAQSNMGPFYCPVDQTVYIDSTFYYDLKNTFGADGDFAFAYVLAHEIGHHVQNQLNVLNQVQPLRNKLSEEEYNKYSVAMELQADYFGGLFAYYIQEKGYLESGDIEEAMNAAASIGDDRIQKMSGQEVNADTFTHGTSEQRKNAFEQGFKHHDLEHAMQFFKGLKYKPEFQYRKL</sequence>
<protein>
    <submittedName>
        <fullName evidence="6">Putative neutral zinc metallopeptidase</fullName>
    </submittedName>
</protein>
<keyword evidence="2 5" id="KW-0812">Transmembrane</keyword>
<dbReference type="HOGENOM" id="CLU_059329_0_0_9"/>
<evidence type="ECO:0000256" key="4">
    <source>
        <dbReference type="ARBA" id="ARBA00023136"/>
    </source>
</evidence>
<dbReference type="PANTHER" id="PTHR30168:SF0">
    <property type="entry name" value="INNER MEMBRANE PROTEIN"/>
    <property type="match status" value="1"/>
</dbReference>
<dbReference type="Pfam" id="PF04228">
    <property type="entry name" value="Zn_peptidase"/>
    <property type="match status" value="1"/>
</dbReference>
<proteinExistence type="predicted"/>
<keyword evidence="3 5" id="KW-1133">Transmembrane helix</keyword>
<evidence type="ECO:0000313" key="6">
    <source>
        <dbReference type="EMBL" id="EFM25093.1"/>
    </source>
</evidence>
<dbReference type="PANTHER" id="PTHR30168">
    <property type="entry name" value="PUTATIVE MEMBRANE PROTEIN YPFJ"/>
    <property type="match status" value="1"/>
</dbReference>
<evidence type="ECO:0000256" key="5">
    <source>
        <dbReference type="SAM" id="Phobius"/>
    </source>
</evidence>
<feature type="transmembrane region" description="Helical" evidence="5">
    <location>
        <begin position="21"/>
        <end position="41"/>
    </location>
</feature>
<comment type="caution">
    <text evidence="6">The sequence shown here is derived from an EMBL/GenBank/DDBJ whole genome shotgun (WGS) entry which is preliminary data.</text>
</comment>
<keyword evidence="4 5" id="KW-0472">Membrane</keyword>
<evidence type="ECO:0000256" key="1">
    <source>
        <dbReference type="ARBA" id="ARBA00004167"/>
    </source>
</evidence>
<reference evidence="6 7" key="1">
    <citation type="submission" date="2010-07" db="EMBL/GenBank/DDBJ databases">
        <authorList>
            <person name="Muzny D."/>
            <person name="Qin X."/>
            <person name="Deng J."/>
            <person name="Jiang H."/>
            <person name="Liu Y."/>
            <person name="Qu J."/>
            <person name="Song X.-Z."/>
            <person name="Zhang L."/>
            <person name="Thornton R."/>
            <person name="Coyle M."/>
            <person name="Francisco L."/>
            <person name="Jackson L."/>
            <person name="Javaid M."/>
            <person name="Korchina V."/>
            <person name="Kovar C."/>
            <person name="Mata R."/>
            <person name="Mathew T."/>
            <person name="Ngo R."/>
            <person name="Nguyen L."/>
            <person name="Nguyen N."/>
            <person name="Okwuonu G."/>
            <person name="Ongeri F."/>
            <person name="Pham C."/>
            <person name="Simmons D."/>
            <person name="Wilczek-Boney K."/>
            <person name="Hale W."/>
            <person name="Jakkamsetti A."/>
            <person name="Pham P."/>
            <person name="Ruth R."/>
            <person name="San Lucas F."/>
            <person name="Warren J."/>
            <person name="Zhang J."/>
            <person name="Zhao Z."/>
            <person name="Zhou C."/>
            <person name="Zhu D."/>
            <person name="Lee S."/>
            <person name="Bess C."/>
            <person name="Blankenburg K."/>
            <person name="Forbes L."/>
            <person name="Fu Q."/>
            <person name="Gubbala S."/>
            <person name="Hirani K."/>
            <person name="Jayaseelan J.C."/>
            <person name="Lara F."/>
            <person name="Munidasa M."/>
            <person name="Palculict T."/>
            <person name="Patil S."/>
            <person name="Pu L.-L."/>
            <person name="Saada N."/>
            <person name="Tang L."/>
            <person name="Weissenberger G."/>
            <person name="Zhu Y."/>
            <person name="Hemphill L."/>
            <person name="Shang Y."/>
            <person name="Youmans B."/>
            <person name="Ayvaz T."/>
            <person name="Ross M."/>
            <person name="Santibanez J."/>
            <person name="Aqrawi P."/>
            <person name="Gross S."/>
            <person name="Joshi V."/>
            <person name="Fowler G."/>
            <person name="Nazareth L."/>
            <person name="Reid J."/>
            <person name="Worley K."/>
            <person name="Petrosino J."/>
            <person name="Highlander S."/>
            <person name="Gibbs R."/>
        </authorList>
    </citation>
    <scope>NUCLEOTIDE SEQUENCE [LARGE SCALE GENOMIC DNA]</scope>
    <source>
        <strain evidence="6 7">ATCC BAA-1640</strain>
    </source>
</reference>
<dbReference type="RefSeq" id="WP_008902041.1">
    <property type="nucleotide sequence ID" value="NZ_GL397071.1"/>
</dbReference>
<accession>E0NM38</accession>
<dbReference type="OrthoDB" id="9774900at2"/>
<gene>
    <name evidence="6" type="ORF">HMPREF9225_1227</name>
</gene>